<dbReference type="InterPro" id="IPR006680">
    <property type="entry name" value="Amidohydro-rel"/>
</dbReference>
<dbReference type="Pfam" id="PF01979">
    <property type="entry name" value="Amidohydro_1"/>
    <property type="match status" value="2"/>
</dbReference>
<feature type="region of interest" description="Disordered" evidence="1">
    <location>
        <begin position="506"/>
        <end position="547"/>
    </location>
</feature>
<sequence length="994" mass="110545">MKKKLFFSGWFLLMCCFLSAQEYFPVNDGVKAINTNYTLFKNATLHPTPGEVVSNGSLLIKDGKIVSVGKSVNAPKNAVIVDLMGKHIYPSFIEMYSTFGVEIPKRERNGRSPQYEPTRDGYYWNDHVRAETNALNDFKYDSKAAKELMEAGFGVVNTHKADGLVRGNGILVALNDDGGTSERLLETRSAQFFSFNKSNLSPQSYPGSIMGATALIRQVFEDAKWYKGGNIATQDLALEALNANMDLPQIFYGDNLYDDLRIAKLSKEVNVPFIIVGGGDEYKRIGEIKQTGASYIIPVNFPEAYDVEDPYQASYVSLSQMLEWNQAPTNLAAMQDNGLKFAITTTDLKSPDKLMTMLRKAFKYGLKEETALRALTTIPAELLGKSKEIGSLTNGAWANLLITSGTIFDKETIIYENWVQGSKNVIKDASIVDIDGNYALAVNGKTYDMEISKSLEKPAVTVKSGETKLGSKVSYSDGWLTVLFTGENSDNKEYTRLTAQVNPNEKWSGTAILPNGSESSFTATKKEDTVSKESDSKDKEDSDKEEEAIEVMPLTYPNIAYGYKEKPKAQTILFKNATVWTNEEAGILEQTDVLVRNGKIAAVGKNLSAGGAQVIDATGKHLTSGIIDEHSHIAAFDVNESGQNSSAEVRMRDAVDPDDIDIYRDLAGGVTTIQLLHGSANPIGGQSAVMKLKWGSSIDEMVLDDIKFIKFALGENVKQSNWGSFNRFPQTRMGVQQMFTDYFQRAKEYEVKMKSGKPYRKDYEMETLVDILNGERFISSHSYVQSEINMLMKVADDFNFRVNTFTHILEGYKVADKMAEHGVAGSTFSDWWAYKYEVNDAIPYNAAIMWSAGVLTGINSDDAEMSRRLNQEAAKTMKYGGVPEEEAWKFVTLNPAKMLHIDDRTGSIKEGKDADLVLWSTYPMSVSAVAEKTLIEGAVYFDIEKDKQLRDEVKMQKNKLTTLMLSAKNKGLKTQPAKKEEKQRLDCDTLETLD</sequence>
<feature type="region of interest" description="Disordered" evidence="1">
    <location>
        <begin position="970"/>
        <end position="994"/>
    </location>
</feature>
<dbReference type="RefSeq" id="WP_128758603.1">
    <property type="nucleotide sequence ID" value="NZ_QOVM01000007.1"/>
</dbReference>
<proteinExistence type="predicted"/>
<dbReference type="AlphaFoldDB" id="A0A4Q0P2H3"/>
<evidence type="ECO:0000256" key="2">
    <source>
        <dbReference type="SAM" id="SignalP"/>
    </source>
</evidence>
<evidence type="ECO:0000256" key="1">
    <source>
        <dbReference type="SAM" id="MobiDB-lite"/>
    </source>
</evidence>
<comment type="caution">
    <text evidence="4">The sequence shown here is derived from an EMBL/GenBank/DDBJ whole genome shotgun (WGS) entry which is preliminary data.</text>
</comment>
<feature type="compositionally biased region" description="Basic and acidic residues" evidence="1">
    <location>
        <begin position="977"/>
        <end position="987"/>
    </location>
</feature>
<dbReference type="Gene3D" id="3.20.20.140">
    <property type="entry name" value="Metal-dependent hydrolases"/>
    <property type="match status" value="2"/>
</dbReference>
<evidence type="ECO:0000313" key="4">
    <source>
        <dbReference type="EMBL" id="RXG20750.1"/>
    </source>
</evidence>
<accession>A0A4Q0P2H3</accession>
<dbReference type="PANTHER" id="PTHR43135">
    <property type="entry name" value="ALPHA-D-RIBOSE 1-METHYLPHOSPHONATE 5-TRIPHOSPHATE DIPHOSPHATASE"/>
    <property type="match status" value="1"/>
</dbReference>
<feature type="domain" description="Amidohydrolase-related" evidence="3">
    <location>
        <begin position="845"/>
        <end position="931"/>
    </location>
</feature>
<dbReference type="GO" id="GO:0016810">
    <property type="term" value="F:hydrolase activity, acting on carbon-nitrogen (but not peptide) bonds"/>
    <property type="evidence" value="ECO:0007669"/>
    <property type="project" value="InterPro"/>
</dbReference>
<dbReference type="SUPFAM" id="SSF51338">
    <property type="entry name" value="Composite domain of metallo-dependent hydrolases"/>
    <property type="match status" value="2"/>
</dbReference>
<feature type="domain" description="Amidohydrolase-related" evidence="3">
    <location>
        <begin position="332"/>
        <end position="422"/>
    </location>
</feature>
<evidence type="ECO:0000259" key="3">
    <source>
        <dbReference type="Pfam" id="PF01979"/>
    </source>
</evidence>
<evidence type="ECO:0000313" key="5">
    <source>
        <dbReference type="Proteomes" id="UP000289238"/>
    </source>
</evidence>
<keyword evidence="4" id="KW-0378">Hydrolase</keyword>
<gene>
    <name evidence="4" type="ORF">DSM00_2854</name>
</gene>
<dbReference type="Proteomes" id="UP000289238">
    <property type="component" value="Unassembled WGS sequence"/>
</dbReference>
<keyword evidence="5" id="KW-1185">Reference proteome</keyword>
<dbReference type="PANTHER" id="PTHR43135:SF3">
    <property type="entry name" value="ALPHA-D-RIBOSE 1-METHYLPHOSPHONATE 5-TRIPHOSPHATE DIPHOSPHATASE"/>
    <property type="match status" value="1"/>
</dbReference>
<feature type="signal peptide" evidence="2">
    <location>
        <begin position="1"/>
        <end position="20"/>
    </location>
</feature>
<name>A0A4Q0P2H3_9FLAO</name>
<dbReference type="SUPFAM" id="SSF51556">
    <property type="entry name" value="Metallo-dependent hydrolases"/>
    <property type="match status" value="2"/>
</dbReference>
<dbReference type="Gene3D" id="2.30.40.10">
    <property type="entry name" value="Urease, subunit C, domain 1"/>
    <property type="match status" value="2"/>
</dbReference>
<dbReference type="InterPro" id="IPR011059">
    <property type="entry name" value="Metal-dep_hydrolase_composite"/>
</dbReference>
<feature type="chain" id="PRO_5020765570" evidence="2">
    <location>
        <begin position="21"/>
        <end position="994"/>
    </location>
</feature>
<dbReference type="CDD" id="cd01309">
    <property type="entry name" value="Met_dep_hydrolase_C"/>
    <property type="match status" value="1"/>
</dbReference>
<reference evidence="4 5" key="1">
    <citation type="submission" date="2018-07" db="EMBL/GenBank/DDBJ databases">
        <title>Leeuwenhoekiella genomics.</title>
        <authorList>
            <person name="Tahon G."/>
            <person name="Willems A."/>
        </authorList>
    </citation>
    <scope>NUCLEOTIDE SEQUENCE [LARGE SCALE GENOMIC DNA]</scope>
    <source>
        <strain evidence="4 5">LMG 22550</strain>
    </source>
</reference>
<feature type="compositionally biased region" description="Basic and acidic residues" evidence="1">
    <location>
        <begin position="524"/>
        <end position="542"/>
    </location>
</feature>
<dbReference type="InterPro" id="IPR032466">
    <property type="entry name" value="Metal_Hydrolase"/>
</dbReference>
<dbReference type="InterPro" id="IPR051781">
    <property type="entry name" value="Metallo-dep_Hydrolase"/>
</dbReference>
<dbReference type="OrthoDB" id="9802793at2"/>
<organism evidence="4 5">
    <name type="scientific">Leeuwenhoekiella aequorea</name>
    <dbReference type="NCBI Taxonomy" id="283736"/>
    <lineage>
        <taxon>Bacteria</taxon>
        <taxon>Pseudomonadati</taxon>
        <taxon>Bacteroidota</taxon>
        <taxon>Flavobacteriia</taxon>
        <taxon>Flavobacteriales</taxon>
        <taxon>Flavobacteriaceae</taxon>
        <taxon>Leeuwenhoekiella</taxon>
    </lineage>
</organism>
<dbReference type="EMBL" id="QOVM01000007">
    <property type="protein sequence ID" value="RXG20750.1"/>
    <property type="molecule type" value="Genomic_DNA"/>
</dbReference>
<protein>
    <submittedName>
        <fullName evidence="4">Imidazolonepropionase-like amidohydrolase</fullName>
    </submittedName>
</protein>
<keyword evidence="2" id="KW-0732">Signal</keyword>